<proteinExistence type="predicted"/>
<sequence length="310" mass="37264">MASKRHVYRNLLKTINEKKDKISELQEKLDSSCKHSIKGAFYKPYLCLECAKKFVSFCKENNYNLDVCLYRDAIDSIAQDEKIKAEAESKKAYEAELERINKITKYMAYKENQWNNWLNIYKNKQNLSYDEIGKRYERYVGWYFEWVDMPRKKVTYRGILEGKNDLGVDLVVEPSYDKAILVQCKMWNQEKDMRYDILAKLHMARDLYRQQYPHKKEIKLMLIIQNDNLDEKSREICKRLRIEYNPNIKYNDEYPMVKCNLESKIYHLPDDPLYDKIHMHKSTRKYVATIKEAEALGCRRQEASMPNFMK</sequence>
<gene>
    <name evidence="2" type="ORF">IMC76_04905</name>
</gene>
<dbReference type="AlphaFoldDB" id="A0A7M1LET2"/>
<evidence type="ECO:0000313" key="3">
    <source>
        <dbReference type="Proteomes" id="UP000594749"/>
    </source>
</evidence>
<dbReference type="RefSeq" id="WP_025802784.1">
    <property type="nucleotide sequence ID" value="NZ_CP053842.1"/>
</dbReference>
<dbReference type="InterPro" id="IPR011335">
    <property type="entry name" value="Restrct_endonuc-II-like"/>
</dbReference>
<organism evidence="2 3">
    <name type="scientific">Campylobacter corcagiensis</name>
    <dbReference type="NCBI Taxonomy" id="1448857"/>
    <lineage>
        <taxon>Bacteria</taxon>
        <taxon>Pseudomonadati</taxon>
        <taxon>Campylobacterota</taxon>
        <taxon>Epsilonproteobacteria</taxon>
        <taxon>Campylobacterales</taxon>
        <taxon>Campylobacteraceae</taxon>
        <taxon>Campylobacter</taxon>
    </lineage>
</organism>
<name>A0A7M1LET2_9BACT</name>
<reference evidence="2 3" key="1">
    <citation type="submission" date="2020-10" db="EMBL/GenBank/DDBJ databases">
        <title>Campylobacter and Helicobacter PacBio genomes.</title>
        <authorList>
            <person name="Lane C."/>
        </authorList>
    </citation>
    <scope>NUCLEOTIDE SEQUENCE [LARGE SCALE GENOMIC DNA]</scope>
    <source>
        <strain evidence="2 3">2016D-0077</strain>
    </source>
</reference>
<dbReference type="Proteomes" id="UP000594749">
    <property type="component" value="Chromosome"/>
</dbReference>
<evidence type="ECO:0008006" key="4">
    <source>
        <dbReference type="Google" id="ProtNLM"/>
    </source>
</evidence>
<dbReference type="EMBL" id="CP063078">
    <property type="protein sequence ID" value="QOQ86574.1"/>
    <property type="molecule type" value="Genomic_DNA"/>
</dbReference>
<keyword evidence="3" id="KW-1185">Reference proteome</keyword>
<accession>A0A7M1LET2</accession>
<dbReference type="OrthoDB" id="5363706at2"/>
<dbReference type="SUPFAM" id="SSF52980">
    <property type="entry name" value="Restriction endonuclease-like"/>
    <property type="match status" value="1"/>
</dbReference>
<protein>
    <recommendedName>
        <fullName evidence="4">Restriction endonuclease</fullName>
    </recommendedName>
</protein>
<evidence type="ECO:0000256" key="1">
    <source>
        <dbReference type="SAM" id="Coils"/>
    </source>
</evidence>
<feature type="coiled-coil region" evidence="1">
    <location>
        <begin position="8"/>
        <end position="35"/>
    </location>
</feature>
<evidence type="ECO:0000313" key="2">
    <source>
        <dbReference type="EMBL" id="QOQ86574.1"/>
    </source>
</evidence>
<keyword evidence="1" id="KW-0175">Coiled coil</keyword>